<evidence type="ECO:0000313" key="1">
    <source>
        <dbReference type="EMBL" id="GHJ27016.1"/>
    </source>
</evidence>
<dbReference type="EMBL" id="BNEK01000003">
    <property type="protein sequence ID" value="GHJ27016.1"/>
    <property type="molecule type" value="Genomic_DNA"/>
</dbReference>
<organism evidence="1 2">
    <name type="scientific">Streptomyces hygroscopicus</name>
    <dbReference type="NCBI Taxonomy" id="1912"/>
    <lineage>
        <taxon>Bacteria</taxon>
        <taxon>Bacillati</taxon>
        <taxon>Actinomycetota</taxon>
        <taxon>Actinomycetes</taxon>
        <taxon>Kitasatosporales</taxon>
        <taxon>Streptomycetaceae</taxon>
        <taxon>Streptomyces</taxon>
        <taxon>Streptomyces violaceusniger group</taxon>
    </lineage>
</organism>
<comment type="caution">
    <text evidence="1">The sequence shown here is derived from an EMBL/GenBank/DDBJ whole genome shotgun (WGS) entry which is preliminary data.</text>
</comment>
<reference evidence="1" key="1">
    <citation type="submission" date="2024-05" db="EMBL/GenBank/DDBJ databases">
        <title>Whole genome shotgun sequence of Streptomyces hygroscopicus NBRC 113678.</title>
        <authorList>
            <person name="Komaki H."/>
            <person name="Tamura T."/>
        </authorList>
    </citation>
    <scope>NUCLEOTIDE SEQUENCE</scope>
    <source>
        <strain evidence="1">N11-34</strain>
    </source>
</reference>
<dbReference type="Proteomes" id="UP001054854">
    <property type="component" value="Unassembled WGS sequence"/>
</dbReference>
<evidence type="ECO:0000313" key="2">
    <source>
        <dbReference type="Proteomes" id="UP001054854"/>
    </source>
</evidence>
<protein>
    <recommendedName>
        <fullName evidence="3">LigA protein</fullName>
    </recommendedName>
</protein>
<sequence>MTTTPGQRAAADLAAVREQWGDLLAAIERPPTAEWPPREARGFLGQLAAVDHYEDDGLEPAAARVGRLPLTLREHPAPLNLAALDAALEVERDLFDLADQIAEQVQRPIRSADQDDATNPARWHYAAPTTPGSRAYGLHWAAVWIEGRVCGEDLDGDLFATMPPRLFDHAAAVAARARRTVERALERDGRTTHLDTPCPWCGGQLVGQTRPGGEPAVTCSTGEGCGAPATLDRGRRVWRGAELVALWSAMDAARNREE</sequence>
<proteinExistence type="predicted"/>
<gene>
    <name evidence="1" type="ORF">TPA0910_14490</name>
</gene>
<name>A0ABQ3TUK1_STRHY</name>
<accession>A0ABQ3TUK1</accession>
<evidence type="ECO:0008006" key="3">
    <source>
        <dbReference type="Google" id="ProtNLM"/>
    </source>
</evidence>
<keyword evidence="2" id="KW-1185">Reference proteome</keyword>
<dbReference type="RefSeq" id="WP_236256361.1">
    <property type="nucleotide sequence ID" value="NZ_BNEK01000003.1"/>
</dbReference>